<name>A0AAV5W7Q1_9BILA</name>
<comment type="caution">
    <text evidence="4">The sequence shown here is derived from an EMBL/GenBank/DDBJ whole genome shotgun (WGS) entry which is preliminary data.</text>
</comment>
<dbReference type="PROSITE" id="PS00107">
    <property type="entry name" value="PROTEIN_KINASE_ATP"/>
    <property type="match status" value="1"/>
</dbReference>
<evidence type="ECO:0000259" key="3">
    <source>
        <dbReference type="PROSITE" id="PS50011"/>
    </source>
</evidence>
<dbReference type="Proteomes" id="UP001432322">
    <property type="component" value="Unassembled WGS sequence"/>
</dbReference>
<feature type="compositionally biased region" description="Basic and acidic residues" evidence="2">
    <location>
        <begin position="480"/>
        <end position="490"/>
    </location>
</feature>
<sequence>SEVVARSLSWGEHSTPAAMVEKKSSKKKERKKLEVGKYVDSEKIRYIIDSVLGSGGFGDVYKVHPTNDKKLHYAMKTEFFDPEKRKLLNRLKVEMSVFSEIQKCTAPIDKSCFVEMVDKGKTEKFKFIVMEIVSHSLIDISKNMMKNIPTSPSTNIQIARQTLRAIEAFHIVGYIHRDIKPHNFAIGRPPKDSKIYMLDFGIARRYVEPNGKLRIPRSRVRFLGTVKFASIGCHKELEQSRKDDLEVWCYMMLEYFNKDNLTWRRVTDRPKICDLKAKVMSNPKSSDLKMPKAFVRAVEMVHKMTFTCVPDYPALHTILDDIVKAEQIDESAKLDWIGKTMDTATKQKKTAIEKLENDDDSDERRKRDEKEKKRREVSAKKRKLEEELAQIYKDTDERKTPEQIRAEIRAKMRKVKDEERRRRREREREEEEDDDDDDSEDDYSEDDDTRVTPRQKSKLLSVQKTMRDEPSRSTSKYSGHYRDEPSLKRGESRKKKTRRPSREDDIDDDLERQSRDRHGRKKESRKRSTYGKVNSRLERLKTEKRLRRSRMEKPPESPPRKGEPLETHSFNDYIALGTAKDMEKDADAKDKKAEA</sequence>
<feature type="compositionally biased region" description="Basic and acidic residues" evidence="2">
    <location>
        <begin position="362"/>
        <end position="381"/>
    </location>
</feature>
<feature type="region of interest" description="Disordered" evidence="2">
    <location>
        <begin position="352"/>
        <end position="381"/>
    </location>
</feature>
<dbReference type="InterPro" id="IPR000719">
    <property type="entry name" value="Prot_kinase_dom"/>
</dbReference>
<dbReference type="SMART" id="SM00220">
    <property type="entry name" value="S_TKc"/>
    <property type="match status" value="1"/>
</dbReference>
<keyword evidence="5" id="KW-1185">Reference proteome</keyword>
<dbReference type="InterPro" id="IPR011009">
    <property type="entry name" value="Kinase-like_dom_sf"/>
</dbReference>
<gene>
    <name evidence="4" type="ORF">PFISCL1PPCAC_17409</name>
</gene>
<dbReference type="Pfam" id="PF00069">
    <property type="entry name" value="Pkinase"/>
    <property type="match status" value="1"/>
</dbReference>
<keyword evidence="1" id="KW-0067">ATP-binding</keyword>
<evidence type="ECO:0000313" key="5">
    <source>
        <dbReference type="Proteomes" id="UP001432322"/>
    </source>
</evidence>
<dbReference type="InterPro" id="IPR050235">
    <property type="entry name" value="CK1_Ser-Thr_kinase"/>
</dbReference>
<dbReference type="EMBL" id="BTSY01000004">
    <property type="protein sequence ID" value="GMT26112.1"/>
    <property type="molecule type" value="Genomic_DNA"/>
</dbReference>
<dbReference type="GO" id="GO:0005524">
    <property type="term" value="F:ATP binding"/>
    <property type="evidence" value="ECO:0007669"/>
    <property type="project" value="UniProtKB-UniRule"/>
</dbReference>
<feature type="compositionally biased region" description="Basic and acidic residues" evidence="2">
    <location>
        <begin position="535"/>
        <end position="566"/>
    </location>
</feature>
<dbReference type="PROSITE" id="PS50011">
    <property type="entry name" value="PROTEIN_KINASE_DOM"/>
    <property type="match status" value="1"/>
</dbReference>
<dbReference type="SUPFAM" id="SSF56112">
    <property type="entry name" value="Protein kinase-like (PK-like)"/>
    <property type="match status" value="1"/>
</dbReference>
<feature type="compositionally biased region" description="Acidic residues" evidence="2">
    <location>
        <begin position="428"/>
        <end position="448"/>
    </location>
</feature>
<accession>A0AAV5W7Q1</accession>
<feature type="region of interest" description="Disordered" evidence="2">
    <location>
        <begin position="1"/>
        <end position="26"/>
    </location>
</feature>
<evidence type="ECO:0000256" key="2">
    <source>
        <dbReference type="SAM" id="MobiDB-lite"/>
    </source>
</evidence>
<feature type="binding site" evidence="1">
    <location>
        <position position="76"/>
    </location>
    <ligand>
        <name>ATP</name>
        <dbReference type="ChEBI" id="CHEBI:30616"/>
    </ligand>
</feature>
<dbReference type="InterPro" id="IPR017441">
    <property type="entry name" value="Protein_kinase_ATP_BS"/>
</dbReference>
<dbReference type="PANTHER" id="PTHR11909">
    <property type="entry name" value="CASEIN KINASE-RELATED"/>
    <property type="match status" value="1"/>
</dbReference>
<reference evidence="4" key="1">
    <citation type="submission" date="2023-10" db="EMBL/GenBank/DDBJ databases">
        <title>Genome assembly of Pristionchus species.</title>
        <authorList>
            <person name="Yoshida K."/>
            <person name="Sommer R.J."/>
        </authorList>
    </citation>
    <scope>NUCLEOTIDE SEQUENCE</scope>
    <source>
        <strain evidence="4">RS5133</strain>
    </source>
</reference>
<dbReference type="Gene3D" id="1.10.510.10">
    <property type="entry name" value="Transferase(Phosphotransferase) domain 1"/>
    <property type="match status" value="1"/>
</dbReference>
<feature type="compositionally biased region" description="Polar residues" evidence="2">
    <location>
        <begin position="452"/>
        <end position="464"/>
    </location>
</feature>
<organism evidence="4 5">
    <name type="scientific">Pristionchus fissidentatus</name>
    <dbReference type="NCBI Taxonomy" id="1538716"/>
    <lineage>
        <taxon>Eukaryota</taxon>
        <taxon>Metazoa</taxon>
        <taxon>Ecdysozoa</taxon>
        <taxon>Nematoda</taxon>
        <taxon>Chromadorea</taxon>
        <taxon>Rhabditida</taxon>
        <taxon>Rhabditina</taxon>
        <taxon>Diplogasteromorpha</taxon>
        <taxon>Diplogasteroidea</taxon>
        <taxon>Neodiplogasteridae</taxon>
        <taxon>Pristionchus</taxon>
    </lineage>
</organism>
<dbReference type="GO" id="GO:0004672">
    <property type="term" value="F:protein kinase activity"/>
    <property type="evidence" value="ECO:0007669"/>
    <property type="project" value="InterPro"/>
</dbReference>
<feature type="region of interest" description="Disordered" evidence="2">
    <location>
        <begin position="413"/>
        <end position="573"/>
    </location>
</feature>
<evidence type="ECO:0000256" key="1">
    <source>
        <dbReference type="PROSITE-ProRule" id="PRU10141"/>
    </source>
</evidence>
<proteinExistence type="predicted"/>
<dbReference type="AlphaFoldDB" id="A0AAV5W7Q1"/>
<protein>
    <recommendedName>
        <fullName evidence="3">Protein kinase domain-containing protein</fullName>
    </recommendedName>
</protein>
<keyword evidence="1" id="KW-0547">Nucleotide-binding</keyword>
<feature type="domain" description="Protein kinase" evidence="3">
    <location>
        <begin position="46"/>
        <end position="412"/>
    </location>
</feature>
<evidence type="ECO:0000313" key="4">
    <source>
        <dbReference type="EMBL" id="GMT26112.1"/>
    </source>
</evidence>
<feature type="non-terminal residue" evidence="4">
    <location>
        <position position="595"/>
    </location>
</feature>
<feature type="compositionally biased region" description="Basic residues" evidence="2">
    <location>
        <begin position="517"/>
        <end position="529"/>
    </location>
</feature>
<feature type="non-terminal residue" evidence="4">
    <location>
        <position position="1"/>
    </location>
</feature>